<comment type="caution">
    <text evidence="1">The sequence shown here is derived from an EMBL/GenBank/DDBJ whole genome shotgun (WGS) entry which is preliminary data.</text>
</comment>
<protein>
    <submittedName>
        <fullName evidence="1">Uncharacterized protein</fullName>
    </submittedName>
</protein>
<dbReference type="RefSeq" id="WP_184736784.1">
    <property type="nucleotide sequence ID" value="NZ_BMRW01000002.1"/>
</dbReference>
<name>A0A7W7LES0_STRNE</name>
<evidence type="ECO:0000313" key="2">
    <source>
        <dbReference type="Proteomes" id="UP000556436"/>
    </source>
</evidence>
<evidence type="ECO:0000313" key="1">
    <source>
        <dbReference type="EMBL" id="MBB4888848.1"/>
    </source>
</evidence>
<proteinExistence type="predicted"/>
<reference evidence="1 2" key="1">
    <citation type="submission" date="2020-08" db="EMBL/GenBank/DDBJ databases">
        <title>Genomic Encyclopedia of Type Strains, Phase III (KMG-III): the genomes of soil and plant-associated and newly described type strains.</title>
        <authorList>
            <person name="Whitman W."/>
        </authorList>
    </citation>
    <scope>NUCLEOTIDE SEQUENCE [LARGE SCALE GENOMIC DNA]</scope>
    <source>
        <strain evidence="1 2">CECT 3265</strain>
    </source>
</reference>
<accession>A0A7W7LES0</accession>
<gene>
    <name evidence="1" type="ORF">FHS38_004923</name>
</gene>
<keyword evidence="2" id="KW-1185">Reference proteome</keyword>
<dbReference type="Proteomes" id="UP000556436">
    <property type="component" value="Unassembled WGS sequence"/>
</dbReference>
<sequence>MSTTAAPPHPDATALNAAIRAFLSARRGRALSGSERSEYEALRARWVAAVRAGFETAA</sequence>
<organism evidence="1 2">
    <name type="scientific">Streptomyces netropsis</name>
    <name type="common">Streptoverticillium netropsis</name>
    <dbReference type="NCBI Taxonomy" id="55404"/>
    <lineage>
        <taxon>Bacteria</taxon>
        <taxon>Bacillati</taxon>
        <taxon>Actinomycetota</taxon>
        <taxon>Actinomycetes</taxon>
        <taxon>Kitasatosporales</taxon>
        <taxon>Streptomycetaceae</taxon>
        <taxon>Streptomyces</taxon>
    </lineage>
</organism>
<dbReference type="EMBL" id="JACHJG010000011">
    <property type="protein sequence ID" value="MBB4888848.1"/>
    <property type="molecule type" value="Genomic_DNA"/>
</dbReference>
<dbReference type="AlphaFoldDB" id="A0A7W7LES0"/>